<feature type="coiled-coil region" evidence="1">
    <location>
        <begin position="79"/>
        <end position="106"/>
    </location>
</feature>
<feature type="compositionally biased region" description="Basic and acidic residues" evidence="2">
    <location>
        <begin position="257"/>
        <end position="276"/>
    </location>
</feature>
<evidence type="ECO:0000313" key="4">
    <source>
        <dbReference type="EMBL" id="MEW6955516.1"/>
    </source>
</evidence>
<dbReference type="RefSeq" id="WP_367246478.1">
    <property type="nucleotide sequence ID" value="NZ_JBAGNM010000043.1"/>
</dbReference>
<keyword evidence="3" id="KW-0732">Signal</keyword>
<evidence type="ECO:0000256" key="3">
    <source>
        <dbReference type="SAM" id="SignalP"/>
    </source>
</evidence>
<evidence type="ECO:0008006" key="6">
    <source>
        <dbReference type="Google" id="ProtNLM"/>
    </source>
</evidence>
<evidence type="ECO:0000313" key="5">
    <source>
        <dbReference type="Proteomes" id="UP001555100"/>
    </source>
</evidence>
<accession>A0ABV3NE75</accession>
<reference evidence="4 5" key="1">
    <citation type="submission" date="2024-01" db="EMBL/GenBank/DDBJ databases">
        <title>Genomic analysis and antimicrobial resistance profiles of Trueperella pyogenes isolated from domestic and wild animals.</title>
        <authorList>
            <person name="Magossi G."/>
            <person name="Gzyl K.E."/>
            <person name="Holman D.B."/>
            <person name="Amat S."/>
        </authorList>
    </citation>
    <scope>NUCLEOTIDE SEQUENCE [LARGE SCALE GENOMIC DNA]</scope>
    <source>
        <strain evidence="4 5">1494</strain>
    </source>
</reference>
<dbReference type="Proteomes" id="UP001555100">
    <property type="component" value="Unassembled WGS sequence"/>
</dbReference>
<keyword evidence="5" id="KW-1185">Reference proteome</keyword>
<dbReference type="SUPFAM" id="SSF57997">
    <property type="entry name" value="Tropomyosin"/>
    <property type="match status" value="1"/>
</dbReference>
<evidence type="ECO:0000256" key="1">
    <source>
        <dbReference type="SAM" id="Coils"/>
    </source>
</evidence>
<feature type="compositionally biased region" description="Pro residues" evidence="2">
    <location>
        <begin position="298"/>
        <end position="313"/>
    </location>
</feature>
<sequence>MSTRKIMGVAAAALMVSVSSLPAAHAAPVAQAESHSISIDGKETRFETAKVVRTATGVGQLQKALADAQTKLANAGKSVTQVEKSVAELKAKLAAAQGEYDKAVATHKAAKDAADKLRKALDLKGRGQALQIRFQKAERAKKAADEASIKYQDAVKAKTTTPDAGNPEVLLKQFEVLKKAAVAAGDPDKLFGELKTINEVLRQLGGLSSKELKAKADELEKAARLAVDVKILGGKVDALNKPLADAQKQLTQAKADEASARKAVQEATARLEEAKKAPGKAQPGPKPAPAPKAEKPAPSKPMPAPAQPAPGPTPKLEAPKSVPSMKAPAAPHHGTAATPATKKVLANTGASADSSIALALASAFAGLGLVAAARHNPRHRRGR</sequence>
<proteinExistence type="predicted"/>
<keyword evidence="1" id="KW-0175">Coiled coil</keyword>
<gene>
    <name evidence="4" type="ORF">V3M73_10880</name>
</gene>
<name>A0ABV3NE75_9ACTO</name>
<dbReference type="Gene3D" id="1.10.287.2610">
    <property type="match status" value="1"/>
</dbReference>
<feature type="compositionally biased region" description="Low complexity" evidence="2">
    <location>
        <begin position="326"/>
        <end position="341"/>
    </location>
</feature>
<dbReference type="EMBL" id="JBAGNM010000043">
    <property type="protein sequence ID" value="MEW6955516.1"/>
    <property type="molecule type" value="Genomic_DNA"/>
</dbReference>
<organism evidence="4 5">
    <name type="scientific">Trueperella pyogenes</name>
    <dbReference type="NCBI Taxonomy" id="1661"/>
    <lineage>
        <taxon>Bacteria</taxon>
        <taxon>Bacillati</taxon>
        <taxon>Actinomycetota</taxon>
        <taxon>Actinomycetes</taxon>
        <taxon>Actinomycetales</taxon>
        <taxon>Actinomycetaceae</taxon>
        <taxon>Trueperella</taxon>
    </lineage>
</organism>
<evidence type="ECO:0000256" key="2">
    <source>
        <dbReference type="SAM" id="MobiDB-lite"/>
    </source>
</evidence>
<feature type="signal peptide" evidence="3">
    <location>
        <begin position="1"/>
        <end position="26"/>
    </location>
</feature>
<feature type="region of interest" description="Disordered" evidence="2">
    <location>
        <begin position="257"/>
        <end position="341"/>
    </location>
</feature>
<comment type="caution">
    <text evidence="4">The sequence shown here is derived from an EMBL/GenBank/DDBJ whole genome shotgun (WGS) entry which is preliminary data.</text>
</comment>
<feature type="chain" id="PRO_5046200422" description="Gram-positive cocci surface proteins LPxTG domain-containing protein" evidence="3">
    <location>
        <begin position="27"/>
        <end position="383"/>
    </location>
</feature>
<protein>
    <recommendedName>
        <fullName evidence="6">Gram-positive cocci surface proteins LPxTG domain-containing protein</fullName>
    </recommendedName>
</protein>